<reference evidence="3 4" key="1">
    <citation type="submission" date="2018-05" db="EMBL/GenBank/DDBJ databases">
        <title>Evolution of GPA BGCs.</title>
        <authorList>
            <person name="Waglechner N."/>
            <person name="Wright G.D."/>
        </authorList>
    </citation>
    <scope>NUCLEOTIDE SEQUENCE [LARGE SCALE GENOMIC DNA]</scope>
    <source>
        <strain evidence="3 4">A82846</strain>
    </source>
</reference>
<dbReference type="Pfam" id="PF13581">
    <property type="entry name" value="HATPase_c_2"/>
    <property type="match status" value="1"/>
</dbReference>
<dbReference type="Gene3D" id="3.30.565.10">
    <property type="entry name" value="Histidine kinase-like ATPase, C-terminal domain"/>
    <property type="match status" value="1"/>
</dbReference>
<dbReference type="InterPro" id="IPR003594">
    <property type="entry name" value="HATPase_dom"/>
</dbReference>
<evidence type="ECO:0000256" key="1">
    <source>
        <dbReference type="ARBA" id="ARBA00022527"/>
    </source>
</evidence>
<dbReference type="SUPFAM" id="SSF55874">
    <property type="entry name" value="ATPase domain of HSP90 chaperone/DNA topoisomerase II/histidine kinase"/>
    <property type="match status" value="1"/>
</dbReference>
<evidence type="ECO:0000259" key="2">
    <source>
        <dbReference type="Pfam" id="PF13581"/>
    </source>
</evidence>
<dbReference type="GO" id="GO:0004674">
    <property type="term" value="F:protein serine/threonine kinase activity"/>
    <property type="evidence" value="ECO:0007669"/>
    <property type="project" value="UniProtKB-KW"/>
</dbReference>
<organism evidence="3 4">
    <name type="scientific">Kibdelosporangium aridum</name>
    <dbReference type="NCBI Taxonomy" id="2030"/>
    <lineage>
        <taxon>Bacteria</taxon>
        <taxon>Bacillati</taxon>
        <taxon>Actinomycetota</taxon>
        <taxon>Actinomycetes</taxon>
        <taxon>Pseudonocardiales</taxon>
        <taxon>Pseudonocardiaceae</taxon>
        <taxon>Kibdelosporangium</taxon>
    </lineage>
</organism>
<keyword evidence="1" id="KW-0808">Transferase</keyword>
<protein>
    <recommendedName>
        <fullName evidence="2">Histidine kinase/HSP90-like ATPase domain-containing protein</fullName>
    </recommendedName>
</protein>
<proteinExistence type="predicted"/>
<keyword evidence="1" id="KW-0418">Kinase</keyword>
<sequence length="268" mass="28800">MTVGFGRSAFVPVGSACWLMLKAALPWWTADPVVRLDQSSRTNRAPNDDPLTVITGRTRSPSVRRPLRLNGGIELRRIGYAGIGLVSESRVLATMRKKAALSLQDWGATLPKVAAKVVADVDVEQPHVYLRFSADPGKLGTARREITRWAAELDLGASLTQDIVLALDEATTNSVEHAYLNRAGPVTLFAGCDQSGHCAWTVVSDCGRWRIPRNEPSSRGRGLLLMAALADEFDVTSTASGTTVVLGWPIAELRPVGGSGVQTISRVS</sequence>
<comment type="caution">
    <text evidence="3">The sequence shown here is derived from an EMBL/GenBank/DDBJ whole genome shotgun (WGS) entry which is preliminary data.</text>
</comment>
<dbReference type="InterPro" id="IPR036890">
    <property type="entry name" value="HATPase_C_sf"/>
</dbReference>
<dbReference type="InterPro" id="IPR050267">
    <property type="entry name" value="Anti-sigma-factor_SerPK"/>
</dbReference>
<dbReference type="CDD" id="cd16936">
    <property type="entry name" value="HATPase_RsbW-like"/>
    <property type="match status" value="1"/>
</dbReference>
<dbReference type="AlphaFoldDB" id="A0A428ZF28"/>
<gene>
    <name evidence="3" type="ORF">DMH04_13025</name>
</gene>
<feature type="domain" description="Histidine kinase/HSP90-like ATPase" evidence="2">
    <location>
        <begin position="132"/>
        <end position="248"/>
    </location>
</feature>
<evidence type="ECO:0000313" key="3">
    <source>
        <dbReference type="EMBL" id="RSM86570.1"/>
    </source>
</evidence>
<name>A0A428ZF28_KIBAR</name>
<accession>A0A428ZF28</accession>
<dbReference type="PANTHER" id="PTHR35526:SF3">
    <property type="entry name" value="ANTI-SIGMA-F FACTOR RSBW"/>
    <property type="match status" value="1"/>
</dbReference>
<dbReference type="EMBL" id="QHKI01000008">
    <property type="protein sequence ID" value="RSM86570.1"/>
    <property type="molecule type" value="Genomic_DNA"/>
</dbReference>
<dbReference type="PANTHER" id="PTHR35526">
    <property type="entry name" value="ANTI-SIGMA-F FACTOR RSBW-RELATED"/>
    <property type="match status" value="1"/>
</dbReference>
<evidence type="ECO:0000313" key="4">
    <source>
        <dbReference type="Proteomes" id="UP000287547"/>
    </source>
</evidence>
<keyword evidence="1" id="KW-0723">Serine/threonine-protein kinase</keyword>
<dbReference type="Proteomes" id="UP000287547">
    <property type="component" value="Unassembled WGS sequence"/>
</dbReference>